<gene>
    <name evidence="2" type="ORF">Hamer_G031030</name>
</gene>
<dbReference type="AlphaFoldDB" id="A0A8J5JWL8"/>
<evidence type="ECO:0000256" key="1">
    <source>
        <dbReference type="SAM" id="MobiDB-lite"/>
    </source>
</evidence>
<proteinExistence type="predicted"/>
<dbReference type="EMBL" id="JAHLQT010027691">
    <property type="protein sequence ID" value="KAG7162583.1"/>
    <property type="molecule type" value="Genomic_DNA"/>
</dbReference>
<comment type="caution">
    <text evidence="2">The sequence shown here is derived from an EMBL/GenBank/DDBJ whole genome shotgun (WGS) entry which is preliminary data.</text>
</comment>
<reference evidence="2" key="1">
    <citation type="journal article" date="2021" name="Sci. Adv.">
        <title>The American lobster genome reveals insights on longevity, neural, and immune adaptations.</title>
        <authorList>
            <person name="Polinski J.M."/>
            <person name="Zimin A.V."/>
            <person name="Clark K.F."/>
            <person name="Kohn A.B."/>
            <person name="Sadowski N."/>
            <person name="Timp W."/>
            <person name="Ptitsyn A."/>
            <person name="Khanna P."/>
            <person name="Romanova D.Y."/>
            <person name="Williams P."/>
            <person name="Greenwood S.J."/>
            <person name="Moroz L.L."/>
            <person name="Walt D.R."/>
            <person name="Bodnar A.G."/>
        </authorList>
    </citation>
    <scope>NUCLEOTIDE SEQUENCE</scope>
    <source>
        <strain evidence="2">GMGI-L3</strain>
    </source>
</reference>
<feature type="compositionally biased region" description="Polar residues" evidence="1">
    <location>
        <begin position="7"/>
        <end position="20"/>
    </location>
</feature>
<evidence type="ECO:0000313" key="3">
    <source>
        <dbReference type="Proteomes" id="UP000747542"/>
    </source>
</evidence>
<feature type="region of interest" description="Disordered" evidence="1">
    <location>
        <begin position="1"/>
        <end position="58"/>
    </location>
</feature>
<name>A0A8J5JWL8_HOMAM</name>
<keyword evidence="3" id="KW-1185">Reference proteome</keyword>
<feature type="compositionally biased region" description="Basic and acidic residues" evidence="1">
    <location>
        <begin position="21"/>
        <end position="32"/>
    </location>
</feature>
<organism evidence="2 3">
    <name type="scientific">Homarus americanus</name>
    <name type="common">American lobster</name>
    <dbReference type="NCBI Taxonomy" id="6706"/>
    <lineage>
        <taxon>Eukaryota</taxon>
        <taxon>Metazoa</taxon>
        <taxon>Ecdysozoa</taxon>
        <taxon>Arthropoda</taxon>
        <taxon>Crustacea</taxon>
        <taxon>Multicrustacea</taxon>
        <taxon>Malacostraca</taxon>
        <taxon>Eumalacostraca</taxon>
        <taxon>Eucarida</taxon>
        <taxon>Decapoda</taxon>
        <taxon>Pleocyemata</taxon>
        <taxon>Astacidea</taxon>
        <taxon>Nephropoidea</taxon>
        <taxon>Nephropidae</taxon>
        <taxon>Homarus</taxon>
    </lineage>
</organism>
<accession>A0A8J5JWL8</accession>
<feature type="non-terminal residue" evidence="2">
    <location>
        <position position="58"/>
    </location>
</feature>
<evidence type="ECO:0000313" key="2">
    <source>
        <dbReference type="EMBL" id="KAG7162583.1"/>
    </source>
</evidence>
<sequence>MSPRRFVTSTRARIVNSSDSSRTDSVRPDNKTIRRSRSCNSSPPRVTRRLRVVTASPV</sequence>
<dbReference type="Proteomes" id="UP000747542">
    <property type="component" value="Unassembled WGS sequence"/>
</dbReference>
<protein>
    <submittedName>
        <fullName evidence="2">Uncharacterized protein</fullName>
    </submittedName>
</protein>